<keyword evidence="5 6" id="KW-0472">Membrane</keyword>
<dbReference type="InterPro" id="IPR038377">
    <property type="entry name" value="Na/Glc_symporter_sf"/>
</dbReference>
<name>A0A0F9AEW8_9ZZZZ</name>
<comment type="subcellular location">
    <subcellularLocation>
        <location evidence="1">Membrane</location>
        <topology evidence="1">Multi-pass membrane protein</topology>
    </subcellularLocation>
</comment>
<feature type="transmembrane region" description="Helical" evidence="6">
    <location>
        <begin position="81"/>
        <end position="99"/>
    </location>
</feature>
<feature type="transmembrane region" description="Helical" evidence="6">
    <location>
        <begin position="207"/>
        <end position="229"/>
    </location>
</feature>
<protein>
    <recommendedName>
        <fullName evidence="8">Sodium:solute symporter family protein</fullName>
    </recommendedName>
</protein>
<feature type="transmembrane region" description="Helical" evidence="6">
    <location>
        <begin position="130"/>
        <end position="149"/>
    </location>
</feature>
<dbReference type="AlphaFoldDB" id="A0A0F9AEW8"/>
<dbReference type="Gene3D" id="1.20.1730.10">
    <property type="entry name" value="Sodium/glucose cotransporter"/>
    <property type="match status" value="1"/>
</dbReference>
<feature type="transmembrane region" description="Helical" evidence="6">
    <location>
        <begin position="23"/>
        <end position="44"/>
    </location>
</feature>
<evidence type="ECO:0000256" key="4">
    <source>
        <dbReference type="ARBA" id="ARBA00022989"/>
    </source>
</evidence>
<organism evidence="7">
    <name type="scientific">marine sediment metagenome</name>
    <dbReference type="NCBI Taxonomy" id="412755"/>
    <lineage>
        <taxon>unclassified sequences</taxon>
        <taxon>metagenomes</taxon>
        <taxon>ecological metagenomes</taxon>
    </lineage>
</organism>
<feature type="transmembrane region" description="Helical" evidence="6">
    <location>
        <begin position="241"/>
        <end position="261"/>
    </location>
</feature>
<feature type="non-terminal residue" evidence="7">
    <location>
        <position position="1"/>
    </location>
</feature>
<evidence type="ECO:0000256" key="5">
    <source>
        <dbReference type="ARBA" id="ARBA00023136"/>
    </source>
</evidence>
<evidence type="ECO:0000256" key="6">
    <source>
        <dbReference type="SAM" id="Phobius"/>
    </source>
</evidence>
<evidence type="ECO:0000313" key="7">
    <source>
        <dbReference type="EMBL" id="KKK70756.1"/>
    </source>
</evidence>
<sequence>GSIFIQDVVLPFRKKPFTPKQQILLLRLSIIFVAVFAFIFSLYFKQTEYVQMYFAITGAIVSGVGVLIFGGLYFKIGTTAGAWVAMTVGWVMAIGRIVIQQITPSLEAVPDRGWVLQAADRLNKVSSQYIWFWIMITCLVSYFLISLLTRRSKPFNMERMLHRGKYDTTTDHAKAKDASKSKSIWVKIMGITDEFTKSDRIIAISTLCWYFLWVMIFAIGTIAMFTIGISDDIWSRFWQVWVWVGAIIGIPITIFFTWGAIRDIKRLFAHLATDRRDVRDDGRVVDHHSVVDEDVE</sequence>
<keyword evidence="3 6" id="KW-0812">Transmembrane</keyword>
<evidence type="ECO:0000256" key="2">
    <source>
        <dbReference type="ARBA" id="ARBA00006434"/>
    </source>
</evidence>
<dbReference type="PROSITE" id="PS50283">
    <property type="entry name" value="NA_SOLUT_SYMP_3"/>
    <property type="match status" value="1"/>
</dbReference>
<keyword evidence="4 6" id="KW-1133">Transmembrane helix</keyword>
<gene>
    <name evidence="7" type="ORF">LCGC14_2920790</name>
</gene>
<comment type="similarity">
    <text evidence="2">Belongs to the sodium:solute symporter (SSF) (TC 2.A.21) family.</text>
</comment>
<dbReference type="InterPro" id="IPR001734">
    <property type="entry name" value="Na/solute_symporter"/>
</dbReference>
<proteinExistence type="inferred from homology"/>
<reference evidence="7" key="1">
    <citation type="journal article" date="2015" name="Nature">
        <title>Complex archaea that bridge the gap between prokaryotes and eukaryotes.</title>
        <authorList>
            <person name="Spang A."/>
            <person name="Saw J.H."/>
            <person name="Jorgensen S.L."/>
            <person name="Zaremba-Niedzwiedzka K."/>
            <person name="Martijn J."/>
            <person name="Lind A.E."/>
            <person name="van Eijk R."/>
            <person name="Schleper C."/>
            <person name="Guy L."/>
            <person name="Ettema T.J."/>
        </authorList>
    </citation>
    <scope>NUCLEOTIDE SEQUENCE</scope>
</reference>
<dbReference type="EMBL" id="LAZR01058039">
    <property type="protein sequence ID" value="KKK70756.1"/>
    <property type="molecule type" value="Genomic_DNA"/>
</dbReference>
<feature type="transmembrane region" description="Helical" evidence="6">
    <location>
        <begin position="50"/>
        <end position="74"/>
    </location>
</feature>
<dbReference type="GO" id="GO:0022857">
    <property type="term" value="F:transmembrane transporter activity"/>
    <property type="evidence" value="ECO:0007669"/>
    <property type="project" value="InterPro"/>
</dbReference>
<evidence type="ECO:0000256" key="1">
    <source>
        <dbReference type="ARBA" id="ARBA00004141"/>
    </source>
</evidence>
<comment type="caution">
    <text evidence="7">The sequence shown here is derived from an EMBL/GenBank/DDBJ whole genome shotgun (WGS) entry which is preliminary data.</text>
</comment>
<accession>A0A0F9AEW8</accession>
<evidence type="ECO:0008006" key="8">
    <source>
        <dbReference type="Google" id="ProtNLM"/>
    </source>
</evidence>
<dbReference type="GO" id="GO:0016020">
    <property type="term" value="C:membrane"/>
    <property type="evidence" value="ECO:0007669"/>
    <property type="project" value="UniProtKB-SubCell"/>
</dbReference>
<evidence type="ECO:0000256" key="3">
    <source>
        <dbReference type="ARBA" id="ARBA00022692"/>
    </source>
</evidence>